<dbReference type="AlphaFoldDB" id="A0A2V0NLS0"/>
<comment type="caution">
    <text evidence="1">The sequence shown here is derived from an EMBL/GenBank/DDBJ whole genome shotgun (WGS) entry which is preliminary data.</text>
</comment>
<organism evidence="1 2">
    <name type="scientific">Raphidocelis subcapitata</name>
    <dbReference type="NCBI Taxonomy" id="307507"/>
    <lineage>
        <taxon>Eukaryota</taxon>
        <taxon>Viridiplantae</taxon>
        <taxon>Chlorophyta</taxon>
        <taxon>core chlorophytes</taxon>
        <taxon>Chlorophyceae</taxon>
        <taxon>CS clade</taxon>
        <taxon>Sphaeropleales</taxon>
        <taxon>Selenastraceae</taxon>
        <taxon>Raphidocelis</taxon>
    </lineage>
</organism>
<evidence type="ECO:0008006" key="3">
    <source>
        <dbReference type="Google" id="ProtNLM"/>
    </source>
</evidence>
<gene>
    <name evidence="1" type="ORF">Rsub_01098</name>
</gene>
<dbReference type="FunCoup" id="A0A2V0NLS0">
    <property type="interactions" value="327"/>
</dbReference>
<name>A0A2V0NLS0_9CHLO</name>
<dbReference type="PANTHER" id="PTHR28630:SF23">
    <property type="entry name" value="THIOREDOXIN SUPERFAMILY PROTEIN"/>
    <property type="match status" value="1"/>
</dbReference>
<accession>A0A2V0NLS0</accession>
<dbReference type="OrthoDB" id="40334at2759"/>
<sequence>MAALVRSQSGVPAAAQRRGAAARRSAAAATVVQRPRRVALRVQAAAAGAAARTADAYSRLKGAEVIRCSDGARLDIPSLWGPGERAVVVWARTFGCPFCWELAIQLRRDVKPQLDQQGVKLFLVAIGTLERSKDFVGETGFPPDCLLADPDGATYAALGLTKGVRQTFFSQATPLSLLKRATQSGGMDDLRNLVLPRWKPWQPPKLDQALQQGGIFVFDGDRVAFSHYDEATGAHADLGAVMDLARGLVARSEAGAEACAAGGGAAA</sequence>
<dbReference type="InterPro" id="IPR036249">
    <property type="entry name" value="Thioredoxin-like_sf"/>
</dbReference>
<dbReference type="Pfam" id="PF13911">
    <property type="entry name" value="AhpC-TSA_2"/>
    <property type="match status" value="1"/>
</dbReference>
<dbReference type="PANTHER" id="PTHR28630">
    <property type="match status" value="1"/>
</dbReference>
<protein>
    <recommendedName>
        <fullName evidence="3">Thioredoxin domain-containing protein</fullName>
    </recommendedName>
</protein>
<dbReference type="SUPFAM" id="SSF52833">
    <property type="entry name" value="Thioredoxin-like"/>
    <property type="match status" value="1"/>
</dbReference>
<evidence type="ECO:0000313" key="1">
    <source>
        <dbReference type="EMBL" id="GBF88386.1"/>
    </source>
</evidence>
<dbReference type="Gene3D" id="3.40.30.10">
    <property type="entry name" value="Glutaredoxin"/>
    <property type="match status" value="1"/>
</dbReference>
<dbReference type="EMBL" id="BDRX01000004">
    <property type="protein sequence ID" value="GBF88386.1"/>
    <property type="molecule type" value="Genomic_DNA"/>
</dbReference>
<dbReference type="InterPro" id="IPR032801">
    <property type="entry name" value="PXL2A/B/C"/>
</dbReference>
<evidence type="ECO:0000313" key="2">
    <source>
        <dbReference type="Proteomes" id="UP000247498"/>
    </source>
</evidence>
<dbReference type="GO" id="GO:0009507">
    <property type="term" value="C:chloroplast"/>
    <property type="evidence" value="ECO:0007669"/>
    <property type="project" value="TreeGrafter"/>
</dbReference>
<proteinExistence type="predicted"/>
<dbReference type="InParanoid" id="A0A2V0NLS0"/>
<dbReference type="Proteomes" id="UP000247498">
    <property type="component" value="Unassembled WGS sequence"/>
</dbReference>
<reference evidence="1 2" key="1">
    <citation type="journal article" date="2018" name="Sci. Rep.">
        <title>Raphidocelis subcapitata (=Pseudokirchneriella subcapitata) provides an insight into genome evolution and environmental adaptations in the Sphaeropleales.</title>
        <authorList>
            <person name="Suzuki S."/>
            <person name="Yamaguchi H."/>
            <person name="Nakajima N."/>
            <person name="Kawachi M."/>
        </authorList>
    </citation>
    <scope>NUCLEOTIDE SEQUENCE [LARGE SCALE GENOMIC DNA]</scope>
    <source>
        <strain evidence="1 2">NIES-35</strain>
    </source>
</reference>
<keyword evidence="2" id="KW-1185">Reference proteome</keyword>